<comment type="caution">
    <text evidence="2">The sequence shown here is derived from an EMBL/GenBank/DDBJ whole genome shotgun (WGS) entry which is preliminary data.</text>
</comment>
<reference evidence="3" key="1">
    <citation type="journal article" date="2019" name="Int. J. Syst. Evol. Microbiol.">
        <title>The Global Catalogue of Microorganisms (GCM) 10K type strain sequencing project: providing services to taxonomists for standard genome sequencing and annotation.</title>
        <authorList>
            <consortium name="The Broad Institute Genomics Platform"/>
            <consortium name="The Broad Institute Genome Sequencing Center for Infectious Disease"/>
            <person name="Wu L."/>
            <person name="Ma J."/>
        </authorList>
    </citation>
    <scope>NUCLEOTIDE SEQUENCE [LARGE SCALE GENOMIC DNA]</scope>
    <source>
        <strain evidence="3">JCM 16898</strain>
    </source>
</reference>
<gene>
    <name evidence="2" type="ORF">GCM10022222_15820</name>
</gene>
<protein>
    <submittedName>
        <fullName evidence="2">Uncharacterized protein</fullName>
    </submittedName>
</protein>
<evidence type="ECO:0000313" key="3">
    <source>
        <dbReference type="Proteomes" id="UP001500689"/>
    </source>
</evidence>
<name>A0ABP6VFW6_9PSEU</name>
<dbReference type="Proteomes" id="UP001500689">
    <property type="component" value="Unassembled WGS sequence"/>
</dbReference>
<evidence type="ECO:0000313" key="2">
    <source>
        <dbReference type="EMBL" id="GAA3533283.1"/>
    </source>
</evidence>
<organism evidence="2 3">
    <name type="scientific">Amycolatopsis ultiminotia</name>
    <dbReference type="NCBI Taxonomy" id="543629"/>
    <lineage>
        <taxon>Bacteria</taxon>
        <taxon>Bacillati</taxon>
        <taxon>Actinomycetota</taxon>
        <taxon>Actinomycetes</taxon>
        <taxon>Pseudonocardiales</taxon>
        <taxon>Pseudonocardiaceae</taxon>
        <taxon>Amycolatopsis</taxon>
    </lineage>
</organism>
<feature type="compositionally biased region" description="Basic and acidic residues" evidence="1">
    <location>
        <begin position="59"/>
        <end position="71"/>
    </location>
</feature>
<accession>A0ABP6VFW6</accession>
<keyword evidence="3" id="KW-1185">Reference proteome</keyword>
<dbReference type="EMBL" id="BAAAZN010000002">
    <property type="protein sequence ID" value="GAA3533283.1"/>
    <property type="molecule type" value="Genomic_DNA"/>
</dbReference>
<sequence length="81" mass="8682">MLRVRLPGAVRAMRTTPVITRIGDSVAPCPRVSVSFRRSGRDLAAGKVECGPCNGQAERAADLSQEKRPTVADEPLLKVVP</sequence>
<proteinExistence type="predicted"/>
<feature type="region of interest" description="Disordered" evidence="1">
    <location>
        <begin position="58"/>
        <end position="81"/>
    </location>
</feature>
<evidence type="ECO:0000256" key="1">
    <source>
        <dbReference type="SAM" id="MobiDB-lite"/>
    </source>
</evidence>